<dbReference type="Proteomes" id="UP001175228">
    <property type="component" value="Unassembled WGS sequence"/>
</dbReference>
<evidence type="ECO:0000313" key="1">
    <source>
        <dbReference type="EMBL" id="KAK0506480.1"/>
    </source>
</evidence>
<keyword evidence="2" id="KW-1185">Reference proteome</keyword>
<name>A0AA39QQY4_9AGAR</name>
<comment type="caution">
    <text evidence="1">The sequence shown here is derived from an EMBL/GenBank/DDBJ whole genome shotgun (WGS) entry which is preliminary data.</text>
</comment>
<accession>A0AA39QQY4</accession>
<reference evidence="1" key="1">
    <citation type="submission" date="2023-06" db="EMBL/GenBank/DDBJ databases">
        <authorList>
            <consortium name="Lawrence Berkeley National Laboratory"/>
            <person name="Ahrendt S."/>
            <person name="Sahu N."/>
            <person name="Indic B."/>
            <person name="Wong-Bajracharya J."/>
            <person name="Merenyi Z."/>
            <person name="Ke H.-M."/>
            <person name="Monk M."/>
            <person name="Kocsube S."/>
            <person name="Drula E."/>
            <person name="Lipzen A."/>
            <person name="Balint B."/>
            <person name="Henrissat B."/>
            <person name="Andreopoulos B."/>
            <person name="Martin F.M."/>
            <person name="Harder C.B."/>
            <person name="Rigling D."/>
            <person name="Ford K.L."/>
            <person name="Foster G.D."/>
            <person name="Pangilinan J."/>
            <person name="Papanicolaou A."/>
            <person name="Barry K."/>
            <person name="LaButti K."/>
            <person name="Viragh M."/>
            <person name="Koriabine M."/>
            <person name="Yan M."/>
            <person name="Riley R."/>
            <person name="Champramary S."/>
            <person name="Plett K.L."/>
            <person name="Tsai I.J."/>
            <person name="Slot J."/>
            <person name="Sipos G."/>
            <person name="Plett J."/>
            <person name="Nagy L.G."/>
            <person name="Grigoriev I.V."/>
        </authorList>
    </citation>
    <scope>NUCLEOTIDE SEQUENCE</scope>
    <source>
        <strain evidence="1">HWK02</strain>
    </source>
</reference>
<organism evidence="1 2">
    <name type="scientific">Armillaria luteobubalina</name>
    <dbReference type="NCBI Taxonomy" id="153913"/>
    <lineage>
        <taxon>Eukaryota</taxon>
        <taxon>Fungi</taxon>
        <taxon>Dikarya</taxon>
        <taxon>Basidiomycota</taxon>
        <taxon>Agaricomycotina</taxon>
        <taxon>Agaricomycetes</taxon>
        <taxon>Agaricomycetidae</taxon>
        <taxon>Agaricales</taxon>
        <taxon>Marasmiineae</taxon>
        <taxon>Physalacriaceae</taxon>
        <taxon>Armillaria</taxon>
    </lineage>
</organism>
<proteinExistence type="predicted"/>
<sequence length="177" mass="20486">MGAPPQPLHWIVEDSRKSTMDEIWDEYTMTPCHDNQPVTHQEEFLSTEYWVQYYGEYELQADNQMLEAVQRTVNELQAALTLSATLIPARPRWYKINPSSMFTRILEGTNNVKLLNTAWKGLAGQLRCGHRFLWKYTIEFEHHIHPKSPVSTEPELYNLLSYQGKGDGNTWSLGTAV</sequence>
<gene>
    <name evidence="1" type="ORF">EDD18DRAFT_1097763</name>
</gene>
<evidence type="ECO:0000313" key="2">
    <source>
        <dbReference type="Proteomes" id="UP001175228"/>
    </source>
</evidence>
<dbReference type="AlphaFoldDB" id="A0AA39QQY4"/>
<dbReference type="EMBL" id="JAUEPU010000001">
    <property type="protein sequence ID" value="KAK0506480.1"/>
    <property type="molecule type" value="Genomic_DNA"/>
</dbReference>
<protein>
    <submittedName>
        <fullName evidence="1">Uncharacterized protein</fullName>
    </submittedName>
</protein>